<evidence type="ECO:0000313" key="2">
    <source>
        <dbReference type="EMBL" id="CDH19141.1"/>
    </source>
</evidence>
<proteinExistence type="predicted"/>
<sequence>MGRNSDVESRARKTVCLNSLMVPTMLTITVCIIVIMVVNLLVESSIYYLLSIIYYLLSIIYYLLSIIYYEILIQYAKYIY</sequence>
<dbReference type="EMBL" id="CBSY010000098">
    <property type="protein sequence ID" value="CDH19141.1"/>
    <property type="molecule type" value="Genomic_DNA"/>
</dbReference>
<dbReference type="AlphaFoldDB" id="A0A077PEQ4"/>
<comment type="caution">
    <text evidence="2">The sequence shown here is derived from an EMBL/GenBank/DDBJ whole genome shotgun (WGS) entry which is preliminary data.</text>
</comment>
<name>A0A077PEQ4_XENBV</name>
<accession>A0A077PEQ4</accession>
<dbReference type="Proteomes" id="UP000028500">
    <property type="component" value="Unassembled WGS sequence"/>
</dbReference>
<protein>
    <submittedName>
        <fullName evidence="2">Uncharacterized protein</fullName>
    </submittedName>
</protein>
<evidence type="ECO:0000256" key="1">
    <source>
        <dbReference type="SAM" id="Phobius"/>
    </source>
</evidence>
<reference evidence="2" key="1">
    <citation type="submission" date="2013-07" db="EMBL/GenBank/DDBJ databases">
        <title>Sub-species coevolution in mutualistic symbiosis.</title>
        <authorList>
            <person name="Murfin K."/>
            <person name="Klassen J."/>
            <person name="Lee M."/>
            <person name="Forst S."/>
            <person name="Stock P."/>
            <person name="Goodrich-Blair H."/>
        </authorList>
    </citation>
    <scope>NUCLEOTIDE SEQUENCE [LARGE SCALE GENOMIC DNA]</scope>
    <source>
        <strain evidence="2">Kraussei Quebec</strain>
    </source>
</reference>
<keyword evidence="1" id="KW-0812">Transmembrane</keyword>
<keyword evidence="3" id="KW-1185">Reference proteome</keyword>
<keyword evidence="1" id="KW-0472">Membrane</keyword>
<organism evidence="2 3">
    <name type="scientific">Xenorhabdus bovienii str. kraussei Quebec</name>
    <dbReference type="NCBI Taxonomy" id="1398203"/>
    <lineage>
        <taxon>Bacteria</taxon>
        <taxon>Pseudomonadati</taxon>
        <taxon>Pseudomonadota</taxon>
        <taxon>Gammaproteobacteria</taxon>
        <taxon>Enterobacterales</taxon>
        <taxon>Morganellaceae</taxon>
        <taxon>Xenorhabdus</taxon>
    </lineage>
</organism>
<keyword evidence="1" id="KW-1133">Transmembrane helix</keyword>
<feature type="transmembrane region" description="Helical" evidence="1">
    <location>
        <begin position="20"/>
        <end position="40"/>
    </location>
</feature>
<dbReference type="HOGENOM" id="CLU_2588917_0_0_6"/>
<feature type="transmembrane region" description="Helical" evidence="1">
    <location>
        <begin position="46"/>
        <end position="69"/>
    </location>
</feature>
<gene>
    <name evidence="2" type="ORF">XBKQ1_1870002</name>
</gene>
<evidence type="ECO:0000313" key="3">
    <source>
        <dbReference type="Proteomes" id="UP000028500"/>
    </source>
</evidence>